<organism evidence="1 2">
    <name type="scientific">Ornithinimicrobium humiphilum</name>
    <dbReference type="NCBI Taxonomy" id="125288"/>
    <lineage>
        <taxon>Bacteria</taxon>
        <taxon>Bacillati</taxon>
        <taxon>Actinomycetota</taxon>
        <taxon>Actinomycetes</taxon>
        <taxon>Micrococcales</taxon>
        <taxon>Ornithinimicrobiaceae</taxon>
        <taxon>Ornithinimicrobium</taxon>
    </lineage>
</organism>
<dbReference type="Pfam" id="PF14030">
    <property type="entry name" value="DUF4245"/>
    <property type="match status" value="1"/>
</dbReference>
<dbReference type="EMBL" id="VFPU01000001">
    <property type="protein sequence ID" value="TQM97554.1"/>
    <property type="molecule type" value="Genomic_DNA"/>
</dbReference>
<proteinExistence type="predicted"/>
<evidence type="ECO:0000313" key="2">
    <source>
        <dbReference type="Proteomes" id="UP000315133"/>
    </source>
</evidence>
<reference evidence="1 2" key="1">
    <citation type="submission" date="2019-06" db="EMBL/GenBank/DDBJ databases">
        <title>Sequencing the genomes of 1000 actinobacteria strains.</title>
        <authorList>
            <person name="Klenk H.-P."/>
        </authorList>
    </citation>
    <scope>NUCLEOTIDE SEQUENCE [LARGE SCALE GENOMIC DNA]</scope>
    <source>
        <strain evidence="1 2">DSM 12362</strain>
    </source>
</reference>
<sequence>MASWTVRNMVYSMLLVTLIVLAWWSMTSSPSTQQQRAPELEQTTNYVVEQAQWPVWVPDPGEGWTPTVLWYDARVADVPTWHISYVSPKGEYVALHQAADVTPEWFEEALPDASATDAQVRLPGPVGEQTWQVWSGPSRGNAETAYVLGPDVTGGSTVAVHGTAGQEEFEVFLASVEAGD</sequence>
<dbReference type="Proteomes" id="UP000315133">
    <property type="component" value="Unassembled WGS sequence"/>
</dbReference>
<accession>A0A543KR78</accession>
<protein>
    <submittedName>
        <fullName evidence="1">Uncharacterized protein DUF4245</fullName>
    </submittedName>
</protein>
<comment type="caution">
    <text evidence="1">The sequence shown here is derived from an EMBL/GenBank/DDBJ whole genome shotgun (WGS) entry which is preliminary data.</text>
</comment>
<gene>
    <name evidence="1" type="ORF">FB476_2467</name>
</gene>
<keyword evidence="2" id="KW-1185">Reference proteome</keyword>
<evidence type="ECO:0000313" key="1">
    <source>
        <dbReference type="EMBL" id="TQM97554.1"/>
    </source>
</evidence>
<dbReference type="AlphaFoldDB" id="A0A543KR78"/>
<name>A0A543KR78_9MICO</name>
<dbReference type="InterPro" id="IPR025339">
    <property type="entry name" value="DUF4245"/>
</dbReference>